<dbReference type="Proteomes" id="UP000324222">
    <property type="component" value="Unassembled WGS sequence"/>
</dbReference>
<comment type="caution">
    <text evidence="2">The sequence shown here is derived from an EMBL/GenBank/DDBJ whole genome shotgun (WGS) entry which is preliminary data.</text>
</comment>
<proteinExistence type="predicted"/>
<reference evidence="2 3" key="1">
    <citation type="submission" date="2019-05" db="EMBL/GenBank/DDBJ databases">
        <title>Another draft genome of Portunus trituberculatus and its Hox gene families provides insights of decapod evolution.</title>
        <authorList>
            <person name="Jeong J.-H."/>
            <person name="Song I."/>
            <person name="Kim S."/>
            <person name="Choi T."/>
            <person name="Kim D."/>
            <person name="Ryu S."/>
            <person name="Kim W."/>
        </authorList>
    </citation>
    <scope>NUCLEOTIDE SEQUENCE [LARGE SCALE GENOMIC DNA]</scope>
    <source>
        <tissue evidence="2">Muscle</tissue>
    </source>
</reference>
<gene>
    <name evidence="2" type="ORF">E2C01_051902</name>
</gene>
<evidence type="ECO:0000313" key="2">
    <source>
        <dbReference type="EMBL" id="MPC57911.1"/>
    </source>
</evidence>
<evidence type="ECO:0000313" key="3">
    <source>
        <dbReference type="Proteomes" id="UP000324222"/>
    </source>
</evidence>
<organism evidence="2 3">
    <name type="scientific">Portunus trituberculatus</name>
    <name type="common">Swimming crab</name>
    <name type="synonym">Neptunus trituberculatus</name>
    <dbReference type="NCBI Taxonomy" id="210409"/>
    <lineage>
        <taxon>Eukaryota</taxon>
        <taxon>Metazoa</taxon>
        <taxon>Ecdysozoa</taxon>
        <taxon>Arthropoda</taxon>
        <taxon>Crustacea</taxon>
        <taxon>Multicrustacea</taxon>
        <taxon>Malacostraca</taxon>
        <taxon>Eumalacostraca</taxon>
        <taxon>Eucarida</taxon>
        <taxon>Decapoda</taxon>
        <taxon>Pleocyemata</taxon>
        <taxon>Brachyura</taxon>
        <taxon>Eubrachyura</taxon>
        <taxon>Portunoidea</taxon>
        <taxon>Portunidae</taxon>
        <taxon>Portuninae</taxon>
        <taxon>Portunus</taxon>
    </lineage>
</organism>
<feature type="compositionally biased region" description="Polar residues" evidence="1">
    <location>
        <begin position="67"/>
        <end position="77"/>
    </location>
</feature>
<name>A0A5B7GD13_PORTR</name>
<sequence length="89" mass="10093">MPSYKSTQVSPPLHLSSSPLLHLTRRSPLRDIHGFVTCPSERPNFSLIVLKLHPKRRKREGVCRGATTLTSSLLETPNDTDEWETSRAR</sequence>
<accession>A0A5B7GD13</accession>
<dbReference type="EMBL" id="VSRR010015179">
    <property type="protein sequence ID" value="MPC57911.1"/>
    <property type="molecule type" value="Genomic_DNA"/>
</dbReference>
<dbReference type="AlphaFoldDB" id="A0A5B7GD13"/>
<evidence type="ECO:0000256" key="1">
    <source>
        <dbReference type="SAM" id="MobiDB-lite"/>
    </source>
</evidence>
<feature type="region of interest" description="Disordered" evidence="1">
    <location>
        <begin position="67"/>
        <end position="89"/>
    </location>
</feature>
<keyword evidence="3" id="KW-1185">Reference proteome</keyword>
<protein>
    <submittedName>
        <fullName evidence="2">Uncharacterized protein</fullName>
    </submittedName>
</protein>